<feature type="region of interest" description="Disordered" evidence="5">
    <location>
        <begin position="224"/>
        <end position="251"/>
    </location>
</feature>
<dbReference type="InterPro" id="IPR001647">
    <property type="entry name" value="HTH_TetR"/>
</dbReference>
<accession>A0A375H0S5</accession>
<dbReference type="PRINTS" id="PR00455">
    <property type="entry name" value="HTHTETR"/>
</dbReference>
<feature type="domain" description="HTH tetR-type" evidence="6">
    <location>
        <begin position="29"/>
        <end position="89"/>
    </location>
</feature>
<dbReference type="Pfam" id="PF00440">
    <property type="entry name" value="TetR_N"/>
    <property type="match status" value="1"/>
</dbReference>
<evidence type="ECO:0000313" key="7">
    <source>
        <dbReference type="EMBL" id="SOZ36896.1"/>
    </source>
</evidence>
<dbReference type="InterPro" id="IPR036271">
    <property type="entry name" value="Tet_transcr_reg_TetR-rel_C_sf"/>
</dbReference>
<keyword evidence="10" id="KW-1185">Reference proteome</keyword>
<dbReference type="PANTHER" id="PTHR30055:SF234">
    <property type="entry name" value="HTH-TYPE TRANSCRIPTIONAL REGULATOR BETI"/>
    <property type="match status" value="1"/>
</dbReference>
<keyword evidence="2 4" id="KW-0238">DNA-binding</keyword>
<proteinExistence type="predicted"/>
<dbReference type="RefSeq" id="WP_018008742.1">
    <property type="nucleotide sequence ID" value="NZ_AQUR01000107.1"/>
</dbReference>
<evidence type="ECO:0000256" key="4">
    <source>
        <dbReference type="PROSITE-ProRule" id="PRU00335"/>
    </source>
</evidence>
<evidence type="ECO:0000256" key="1">
    <source>
        <dbReference type="ARBA" id="ARBA00023015"/>
    </source>
</evidence>
<keyword evidence="3" id="KW-0804">Transcription</keyword>
<sequence length="251" mass="26418">MPRAPASPRPPKHPKPTRRSPGRPAAGQPGQRERILDAATELFSRQGVAGTPVKAIATLAGVTPALVHYYFGDRDLLLDAVIEEKVQPLVARFFAGSQPGDEPLAMLLGIATRLIRAVAEAPWFPGLWIREVASDDGALRERVLKRFALDRAGALMAPLAAAIARGQLNPGLQPALVVPSLIGLTLLPLATTHIWRRLPGAEAVDTDALVRHVTALLSHGLSAAPAAAPPKTPAGTAKGKGRTARHSPESA</sequence>
<reference evidence="9 10" key="1">
    <citation type="submission" date="2018-01" db="EMBL/GenBank/DDBJ databases">
        <authorList>
            <person name="Clerissi C."/>
        </authorList>
    </citation>
    <scope>NUCLEOTIDE SEQUENCE [LARGE SCALE GENOMIC DNA]</scope>
    <source>
        <strain evidence="7">Cupriavidus taiwanensis STM 6082</strain>
        <strain evidence="8">Cupriavidus taiwanensis STM 6160</strain>
    </source>
</reference>
<dbReference type="PROSITE" id="PS50977">
    <property type="entry name" value="HTH_TETR_2"/>
    <property type="match status" value="1"/>
</dbReference>
<gene>
    <name evidence="7" type="ORF">CBM2605_A60140</name>
    <name evidence="8" type="ORF">CBM2607_10408</name>
</gene>
<evidence type="ECO:0000256" key="5">
    <source>
        <dbReference type="SAM" id="MobiDB-lite"/>
    </source>
</evidence>
<feature type="compositionally biased region" description="Basic residues" evidence="5">
    <location>
        <begin position="10"/>
        <end position="21"/>
    </location>
</feature>
<evidence type="ECO:0000256" key="2">
    <source>
        <dbReference type="ARBA" id="ARBA00023125"/>
    </source>
</evidence>
<feature type="DNA-binding region" description="H-T-H motif" evidence="4">
    <location>
        <begin position="52"/>
        <end position="71"/>
    </location>
</feature>
<feature type="region of interest" description="Disordered" evidence="5">
    <location>
        <begin position="1"/>
        <end position="31"/>
    </location>
</feature>
<dbReference type="InterPro" id="IPR009057">
    <property type="entry name" value="Homeodomain-like_sf"/>
</dbReference>
<evidence type="ECO:0000256" key="3">
    <source>
        <dbReference type="ARBA" id="ARBA00023163"/>
    </source>
</evidence>
<protein>
    <submittedName>
        <fullName evidence="8">TetR family transcriptional regulator</fullName>
    </submittedName>
    <submittedName>
        <fullName evidence="7">Transcriptional regulator, tetR family</fullName>
    </submittedName>
</protein>
<keyword evidence="1" id="KW-0805">Transcription regulation</keyword>
<organism evidence="8 9">
    <name type="scientific">Cupriavidus neocaledonicus</name>
    <dbReference type="NCBI Taxonomy" id="1040979"/>
    <lineage>
        <taxon>Bacteria</taxon>
        <taxon>Pseudomonadati</taxon>
        <taxon>Pseudomonadota</taxon>
        <taxon>Betaproteobacteria</taxon>
        <taxon>Burkholderiales</taxon>
        <taxon>Burkholderiaceae</taxon>
        <taxon>Cupriavidus</taxon>
    </lineage>
</organism>
<dbReference type="EMBL" id="LT984806">
    <property type="protein sequence ID" value="SPD45471.1"/>
    <property type="molecule type" value="Genomic_DNA"/>
</dbReference>
<dbReference type="AlphaFoldDB" id="A0A375H0S5"/>
<dbReference type="Gene3D" id="1.10.357.10">
    <property type="entry name" value="Tetracycline Repressor, domain 2"/>
    <property type="match status" value="1"/>
</dbReference>
<evidence type="ECO:0000313" key="9">
    <source>
        <dbReference type="Proteomes" id="UP000255168"/>
    </source>
</evidence>
<evidence type="ECO:0000259" key="6">
    <source>
        <dbReference type="PROSITE" id="PS50977"/>
    </source>
</evidence>
<dbReference type="Proteomes" id="UP000256710">
    <property type="component" value="Unassembled WGS sequence"/>
</dbReference>
<dbReference type="InterPro" id="IPR050109">
    <property type="entry name" value="HTH-type_TetR-like_transc_reg"/>
</dbReference>
<dbReference type="SUPFAM" id="SSF46689">
    <property type="entry name" value="Homeodomain-like"/>
    <property type="match status" value="1"/>
</dbReference>
<dbReference type="EMBL" id="OFTC01000028">
    <property type="protein sequence ID" value="SOZ36896.1"/>
    <property type="molecule type" value="Genomic_DNA"/>
</dbReference>
<evidence type="ECO:0000313" key="8">
    <source>
        <dbReference type="EMBL" id="SPD45471.1"/>
    </source>
</evidence>
<dbReference type="Proteomes" id="UP000255168">
    <property type="component" value="Chromosome I"/>
</dbReference>
<dbReference type="GO" id="GO:0000976">
    <property type="term" value="F:transcription cis-regulatory region binding"/>
    <property type="evidence" value="ECO:0007669"/>
    <property type="project" value="TreeGrafter"/>
</dbReference>
<dbReference type="GO" id="GO:0003700">
    <property type="term" value="F:DNA-binding transcription factor activity"/>
    <property type="evidence" value="ECO:0007669"/>
    <property type="project" value="TreeGrafter"/>
</dbReference>
<dbReference type="PANTHER" id="PTHR30055">
    <property type="entry name" value="HTH-TYPE TRANSCRIPTIONAL REGULATOR RUTR"/>
    <property type="match status" value="1"/>
</dbReference>
<dbReference type="SUPFAM" id="SSF48498">
    <property type="entry name" value="Tetracyclin repressor-like, C-terminal domain"/>
    <property type="match status" value="1"/>
</dbReference>
<name>A0A375H0S5_9BURK</name>
<evidence type="ECO:0000313" key="10">
    <source>
        <dbReference type="Proteomes" id="UP000256710"/>
    </source>
</evidence>